<dbReference type="InterPro" id="IPR037152">
    <property type="entry name" value="L-asparaginase_N_sf"/>
</dbReference>
<feature type="domain" description="L-asparaginase N-terminal" evidence="9">
    <location>
        <begin position="3"/>
        <end position="187"/>
    </location>
</feature>
<dbReference type="GO" id="GO:0004067">
    <property type="term" value="F:asparaginase activity"/>
    <property type="evidence" value="ECO:0007669"/>
    <property type="project" value="UniProtKB-UniRule"/>
</dbReference>
<comment type="similarity">
    <text evidence="1">Belongs to the asparaginase 1 family.</text>
</comment>
<feature type="domain" description="Asparaginase/glutaminase C-terminal" evidence="10">
    <location>
        <begin position="203"/>
        <end position="317"/>
    </location>
</feature>
<dbReference type="PROSITE" id="PS00917">
    <property type="entry name" value="ASN_GLN_ASE_2"/>
    <property type="match status" value="1"/>
</dbReference>
<dbReference type="Gene3D" id="3.40.50.1170">
    <property type="entry name" value="L-asparaginase, N-terminal domain"/>
    <property type="match status" value="1"/>
</dbReference>
<dbReference type="InterPro" id="IPR027474">
    <property type="entry name" value="L-asparaginase_N"/>
</dbReference>
<dbReference type="OrthoDB" id="9788068at2"/>
<gene>
    <name evidence="11" type="ORF">FC70_GL000359</name>
</gene>
<comment type="catalytic activity">
    <reaction evidence="4">
        <text>L-asparagine + H2O = L-aspartate + NH4(+)</text>
        <dbReference type="Rhea" id="RHEA:21016"/>
        <dbReference type="ChEBI" id="CHEBI:15377"/>
        <dbReference type="ChEBI" id="CHEBI:28938"/>
        <dbReference type="ChEBI" id="CHEBI:29991"/>
        <dbReference type="ChEBI" id="CHEBI:58048"/>
        <dbReference type="EC" id="3.5.1.1"/>
    </reaction>
</comment>
<evidence type="ECO:0000256" key="3">
    <source>
        <dbReference type="ARBA" id="ARBA00022801"/>
    </source>
</evidence>
<sequence>MKKILVIHTGGTISMSENNTGAVNTNSSNPLMKQNNLSDKDIHVTSEEFMNLPSPHMTPETMLQLQTKIKNEYPNYDGFVVTHGTDTLEETAYFLDLTLSSDKPVVVTGAMRSSNAIGSDGLHNLLSAIRIAANDESKQKGVLVELNDQIHAARFVTKAHTTNVATFESPSNGPIGEVLHDSVVFYSMTKLIAPVKINKLVSHVYLLKSYTGMDADLFIHIAKKHANGLVIEGTGAGNLPPNVLPALQTVIDNDIPVYLVARGYRGNPEPVYTYQGGGEELVNMGVNFVNGLNGQKARLKLLIGLSSGLSNNELKTYLSNNF</sequence>
<dbReference type="PROSITE" id="PS00144">
    <property type="entry name" value="ASN_GLN_ASE_1"/>
    <property type="match status" value="1"/>
</dbReference>
<dbReference type="FunFam" id="3.40.50.1170:FF:000001">
    <property type="entry name" value="L-asparaginase 2"/>
    <property type="match status" value="1"/>
</dbReference>
<evidence type="ECO:0000256" key="7">
    <source>
        <dbReference type="PROSITE-ProRule" id="PRU10099"/>
    </source>
</evidence>
<evidence type="ECO:0000256" key="4">
    <source>
        <dbReference type="ARBA" id="ARBA00049366"/>
    </source>
</evidence>
<protein>
    <recommendedName>
        <fullName evidence="2">asparaginase</fullName>
        <ecNumber evidence="2">3.5.1.1</ecNumber>
    </recommendedName>
</protein>
<dbReference type="EC" id="3.5.1.1" evidence="2"/>
<feature type="binding site" evidence="6">
    <location>
        <position position="54"/>
    </location>
    <ligand>
        <name>substrate</name>
    </ligand>
</feature>
<evidence type="ECO:0000256" key="2">
    <source>
        <dbReference type="ARBA" id="ARBA00012920"/>
    </source>
</evidence>
<dbReference type="RefSeq" id="WP_057889310.1">
    <property type="nucleotide sequence ID" value="NZ_AZFE01000003.1"/>
</dbReference>
<dbReference type="PROSITE" id="PS51732">
    <property type="entry name" value="ASN_GLN_ASE_3"/>
    <property type="match status" value="1"/>
</dbReference>
<evidence type="ECO:0000256" key="1">
    <source>
        <dbReference type="ARBA" id="ARBA00010518"/>
    </source>
</evidence>
<dbReference type="CDD" id="cd08964">
    <property type="entry name" value="L-asparaginase_II"/>
    <property type="match status" value="1"/>
</dbReference>
<dbReference type="AlphaFoldDB" id="A0A0R1RNU2"/>
<evidence type="ECO:0000313" key="11">
    <source>
        <dbReference type="EMBL" id="KRL57886.1"/>
    </source>
</evidence>
<dbReference type="InterPro" id="IPR006034">
    <property type="entry name" value="Asparaginase/glutaminase-like"/>
</dbReference>
<proteinExistence type="inferred from homology"/>
<keyword evidence="12" id="KW-1185">Reference proteome</keyword>
<dbReference type="PANTHER" id="PTHR11707:SF28">
    <property type="entry name" value="60 KDA LYSOPHOSPHOLIPASE"/>
    <property type="match status" value="1"/>
</dbReference>
<comment type="caution">
    <text evidence="11">The sequence shown here is derived from an EMBL/GenBank/DDBJ whole genome shotgun (WGS) entry which is preliminary data.</text>
</comment>
<evidence type="ECO:0000256" key="5">
    <source>
        <dbReference type="PIRSR" id="PIRSR001220-1"/>
    </source>
</evidence>
<dbReference type="Pfam" id="PF00710">
    <property type="entry name" value="Asparaginase"/>
    <property type="match status" value="1"/>
</dbReference>
<name>A0A0R1RNU2_9LACO</name>
<dbReference type="PATRIC" id="fig|1423778.4.peg.378"/>
<evidence type="ECO:0000256" key="6">
    <source>
        <dbReference type="PIRSR" id="PIRSR001220-2"/>
    </source>
</evidence>
<dbReference type="InterPro" id="IPR040919">
    <property type="entry name" value="Asparaginase_C"/>
</dbReference>
<dbReference type="Proteomes" id="UP000051697">
    <property type="component" value="Unassembled WGS sequence"/>
</dbReference>
<dbReference type="InterPro" id="IPR036152">
    <property type="entry name" value="Asp/glu_Ase-like_sf"/>
</dbReference>
<reference evidence="11 12" key="1">
    <citation type="journal article" date="2015" name="Genome Announc.">
        <title>Expanding the biotechnology potential of lactobacilli through comparative genomics of 213 strains and associated genera.</title>
        <authorList>
            <person name="Sun Z."/>
            <person name="Harris H.M."/>
            <person name="McCann A."/>
            <person name="Guo C."/>
            <person name="Argimon S."/>
            <person name="Zhang W."/>
            <person name="Yang X."/>
            <person name="Jeffery I.B."/>
            <person name="Cooney J.C."/>
            <person name="Kagawa T.F."/>
            <person name="Liu W."/>
            <person name="Song Y."/>
            <person name="Salvetti E."/>
            <person name="Wrobel A."/>
            <person name="Rasinkangas P."/>
            <person name="Parkhill J."/>
            <person name="Rea M.C."/>
            <person name="O'Sullivan O."/>
            <person name="Ritari J."/>
            <person name="Douillard F.P."/>
            <person name="Paul Ross R."/>
            <person name="Yang R."/>
            <person name="Briner A.E."/>
            <person name="Felis G.E."/>
            <person name="de Vos W.M."/>
            <person name="Barrangou R."/>
            <person name="Klaenhammer T.R."/>
            <person name="Caufield P.W."/>
            <person name="Cui Y."/>
            <person name="Zhang H."/>
            <person name="O'Toole P.W."/>
        </authorList>
    </citation>
    <scope>NUCLEOTIDE SEQUENCE [LARGE SCALE GENOMIC DNA]</scope>
    <source>
        <strain evidence="11 12">DSM 15707</strain>
    </source>
</reference>
<dbReference type="Gene3D" id="3.40.50.40">
    <property type="match status" value="1"/>
</dbReference>
<feature type="binding site" evidence="6">
    <location>
        <begin position="85"/>
        <end position="86"/>
    </location>
    <ligand>
        <name>substrate</name>
    </ligand>
</feature>
<dbReference type="Pfam" id="PF17763">
    <property type="entry name" value="Asparaginase_C"/>
    <property type="match status" value="1"/>
</dbReference>
<dbReference type="FunFam" id="3.40.50.40:FF:000003">
    <property type="entry name" value="L-asparaginase 2"/>
    <property type="match status" value="1"/>
</dbReference>
<dbReference type="EMBL" id="AZFE01000003">
    <property type="protein sequence ID" value="KRL57886.1"/>
    <property type="molecule type" value="Genomic_DNA"/>
</dbReference>
<evidence type="ECO:0000256" key="8">
    <source>
        <dbReference type="PROSITE-ProRule" id="PRU10100"/>
    </source>
</evidence>
<evidence type="ECO:0000313" key="12">
    <source>
        <dbReference type="Proteomes" id="UP000051697"/>
    </source>
</evidence>
<dbReference type="InterPro" id="IPR027473">
    <property type="entry name" value="L-asparaginase_C"/>
</dbReference>
<evidence type="ECO:0000259" key="9">
    <source>
        <dbReference type="Pfam" id="PF00710"/>
    </source>
</evidence>
<dbReference type="SUPFAM" id="SSF53774">
    <property type="entry name" value="Glutaminase/Asparaginase"/>
    <property type="match status" value="1"/>
</dbReference>
<dbReference type="InterPro" id="IPR020827">
    <property type="entry name" value="Asparaginase/glutaminase_AS1"/>
</dbReference>
<accession>A0A0R1RNU2</accession>
<dbReference type="PIRSF" id="PIRSF500176">
    <property type="entry name" value="L_ASNase"/>
    <property type="match status" value="1"/>
</dbReference>
<dbReference type="InterPro" id="IPR027475">
    <property type="entry name" value="Asparaginase/glutaminase_AS2"/>
</dbReference>
<organism evidence="11 12">
    <name type="scientific">Paucilactobacillus oligofermentans DSM 15707 = LMG 22743</name>
    <dbReference type="NCBI Taxonomy" id="1423778"/>
    <lineage>
        <taxon>Bacteria</taxon>
        <taxon>Bacillati</taxon>
        <taxon>Bacillota</taxon>
        <taxon>Bacilli</taxon>
        <taxon>Lactobacillales</taxon>
        <taxon>Lactobacillaceae</taxon>
        <taxon>Paucilactobacillus</taxon>
    </lineage>
</organism>
<feature type="active site" description="O-isoaspartyl threonine intermediate" evidence="5">
    <location>
        <position position="12"/>
    </location>
</feature>
<dbReference type="PIRSF" id="PIRSF001220">
    <property type="entry name" value="L-ASNase_gatD"/>
    <property type="match status" value="1"/>
</dbReference>
<dbReference type="STRING" id="1423778.FC70_GL000359"/>
<dbReference type="SMART" id="SM00870">
    <property type="entry name" value="Asparaginase"/>
    <property type="match status" value="1"/>
</dbReference>
<dbReference type="KEGG" id="lol:LACOL_1334"/>
<dbReference type="PRINTS" id="PR00139">
    <property type="entry name" value="ASNGLNASE"/>
</dbReference>
<evidence type="ECO:0000259" key="10">
    <source>
        <dbReference type="Pfam" id="PF17763"/>
    </source>
</evidence>
<feature type="active site" evidence="7">
    <location>
        <position position="12"/>
    </location>
</feature>
<feature type="active site" evidence="8">
    <location>
        <position position="85"/>
    </location>
</feature>
<dbReference type="GO" id="GO:0006528">
    <property type="term" value="P:asparagine metabolic process"/>
    <property type="evidence" value="ECO:0007669"/>
    <property type="project" value="InterPro"/>
</dbReference>
<dbReference type="InterPro" id="IPR004550">
    <property type="entry name" value="AsnASE_II"/>
</dbReference>
<keyword evidence="3" id="KW-0378">Hydrolase</keyword>
<dbReference type="PANTHER" id="PTHR11707">
    <property type="entry name" value="L-ASPARAGINASE"/>
    <property type="match status" value="1"/>
</dbReference>
<dbReference type="SFLD" id="SFLDS00057">
    <property type="entry name" value="Glutaminase/Asparaginase"/>
    <property type="match status" value="1"/>
</dbReference>